<dbReference type="InterPro" id="IPR023696">
    <property type="entry name" value="Ureohydrolase_dom_sf"/>
</dbReference>
<dbReference type="SUPFAM" id="SSF52768">
    <property type="entry name" value="Arginase/deacetylase"/>
    <property type="match status" value="1"/>
</dbReference>
<evidence type="ECO:0000313" key="6">
    <source>
        <dbReference type="Proteomes" id="UP001161406"/>
    </source>
</evidence>
<comment type="similarity">
    <text evidence="4">Belongs to the arginase family.</text>
</comment>
<dbReference type="PANTHER" id="PTHR43782">
    <property type="entry name" value="ARGINASE"/>
    <property type="match status" value="1"/>
</dbReference>
<dbReference type="Proteomes" id="UP001161406">
    <property type="component" value="Unassembled WGS sequence"/>
</dbReference>
<dbReference type="PANTHER" id="PTHR43782:SF3">
    <property type="entry name" value="ARGINASE"/>
    <property type="match status" value="1"/>
</dbReference>
<keyword evidence="6" id="KW-1185">Reference proteome</keyword>
<reference evidence="5" key="2">
    <citation type="submission" date="2023-01" db="EMBL/GenBank/DDBJ databases">
        <title>Draft genome sequence of Devosia yakushimensis strain NBRC 103855.</title>
        <authorList>
            <person name="Sun Q."/>
            <person name="Mori K."/>
        </authorList>
    </citation>
    <scope>NUCLEOTIDE SEQUENCE</scope>
    <source>
        <strain evidence="5">NBRC 103855</strain>
    </source>
</reference>
<organism evidence="5 6">
    <name type="scientific">Devosia yakushimensis</name>
    <dbReference type="NCBI Taxonomy" id="470028"/>
    <lineage>
        <taxon>Bacteria</taxon>
        <taxon>Pseudomonadati</taxon>
        <taxon>Pseudomonadota</taxon>
        <taxon>Alphaproteobacteria</taxon>
        <taxon>Hyphomicrobiales</taxon>
        <taxon>Devosiaceae</taxon>
        <taxon>Devosia</taxon>
    </lineage>
</organism>
<comment type="caution">
    <text evidence="5">The sequence shown here is derived from an EMBL/GenBank/DDBJ whole genome shotgun (WGS) entry which is preliminary data.</text>
</comment>
<evidence type="ECO:0000256" key="4">
    <source>
        <dbReference type="PROSITE-ProRule" id="PRU00742"/>
    </source>
</evidence>
<accession>A0ABQ5UIN0</accession>
<dbReference type="Gene3D" id="3.40.800.10">
    <property type="entry name" value="Ureohydrolase domain"/>
    <property type="match status" value="1"/>
</dbReference>
<keyword evidence="3" id="KW-0464">Manganese</keyword>
<dbReference type="RefSeq" id="WP_284393213.1">
    <property type="nucleotide sequence ID" value="NZ_BSNG01000002.1"/>
</dbReference>
<reference evidence="5" key="1">
    <citation type="journal article" date="2014" name="Int. J. Syst. Evol. Microbiol.">
        <title>Complete genome of a new Firmicutes species belonging to the dominant human colonic microbiota ('Ruminococcus bicirculans') reveals two chromosomes and a selective capacity to utilize plant glucans.</title>
        <authorList>
            <consortium name="NISC Comparative Sequencing Program"/>
            <person name="Wegmann U."/>
            <person name="Louis P."/>
            <person name="Goesmann A."/>
            <person name="Henrissat B."/>
            <person name="Duncan S.H."/>
            <person name="Flint H.J."/>
        </authorList>
    </citation>
    <scope>NUCLEOTIDE SEQUENCE</scope>
    <source>
        <strain evidence="5">NBRC 103855</strain>
    </source>
</reference>
<sequence>MQATKPYAILEAPSSLGLHTHGVERLPAVLLGLGLQRLLGASHAGRLQPPRGDNQIDPQTHTLNGQFIADWSPQLADAVGGVLDGGQFPLILGGDCTILLGALLALKRRGRYGLLFIDGHSDFYEARSNGEVDGEGASIELALVTGRGPARLADLEGKGPLVRDEDVVLVGFRDHDEQQSYGGPPPAPDMLVLDLPVLRRIGIEAVIAAAMERLDRPELDGFFIHFDADCLPDALMPAVDAPVPGGGVEPAEAAMLLREARQSPKAAGMEVTIYNPDRDADGQAGRLLLDILVAGLAADAT</sequence>
<protein>
    <submittedName>
        <fullName evidence="5">Arginase</fullName>
    </submittedName>
</protein>
<proteinExistence type="inferred from homology"/>
<dbReference type="EMBL" id="BSNG01000002">
    <property type="protein sequence ID" value="GLQ11675.1"/>
    <property type="molecule type" value="Genomic_DNA"/>
</dbReference>
<dbReference type="PROSITE" id="PS51409">
    <property type="entry name" value="ARGINASE_2"/>
    <property type="match status" value="1"/>
</dbReference>
<dbReference type="Pfam" id="PF00491">
    <property type="entry name" value="Arginase"/>
    <property type="match status" value="1"/>
</dbReference>
<dbReference type="CDD" id="cd09999">
    <property type="entry name" value="Arginase-like_1"/>
    <property type="match status" value="1"/>
</dbReference>
<name>A0ABQ5UIN0_9HYPH</name>
<evidence type="ECO:0000256" key="2">
    <source>
        <dbReference type="ARBA" id="ARBA00022801"/>
    </source>
</evidence>
<evidence type="ECO:0000313" key="5">
    <source>
        <dbReference type="EMBL" id="GLQ11675.1"/>
    </source>
</evidence>
<keyword evidence="1" id="KW-0479">Metal-binding</keyword>
<gene>
    <name evidence="5" type="primary">argI2</name>
    <name evidence="5" type="ORF">GCM10007913_36070</name>
</gene>
<dbReference type="InterPro" id="IPR006035">
    <property type="entry name" value="Ureohydrolase"/>
</dbReference>
<keyword evidence="2" id="KW-0378">Hydrolase</keyword>
<evidence type="ECO:0000256" key="3">
    <source>
        <dbReference type="ARBA" id="ARBA00023211"/>
    </source>
</evidence>
<evidence type="ECO:0000256" key="1">
    <source>
        <dbReference type="ARBA" id="ARBA00022723"/>
    </source>
</evidence>